<organism evidence="3 4">
    <name type="scientific">Prosthecobacter debontii</name>
    <dbReference type="NCBI Taxonomy" id="48467"/>
    <lineage>
        <taxon>Bacteria</taxon>
        <taxon>Pseudomonadati</taxon>
        <taxon>Verrucomicrobiota</taxon>
        <taxon>Verrucomicrobiia</taxon>
        <taxon>Verrucomicrobiales</taxon>
        <taxon>Verrucomicrobiaceae</taxon>
        <taxon>Prosthecobacter</taxon>
    </lineage>
</organism>
<dbReference type="GO" id="GO:0016787">
    <property type="term" value="F:hydrolase activity"/>
    <property type="evidence" value="ECO:0007669"/>
    <property type="project" value="UniProtKB-KW"/>
</dbReference>
<accession>A0A1T4XM42</accession>
<dbReference type="SUPFAM" id="SSF53474">
    <property type="entry name" value="alpha/beta-Hydrolases"/>
    <property type="match status" value="1"/>
</dbReference>
<dbReference type="PANTHER" id="PTHR48081:SF13">
    <property type="entry name" value="ALPHA_BETA HYDROLASE"/>
    <property type="match status" value="1"/>
</dbReference>
<sequence>MNRLRGCFGLLLKIALLILLLLLPVGGAAWWFFHPAHTESEQIVYTQRHGHDLTLRVIRPEMAKGIGVLMIVSGAWKSGPQKFESWMAASFLRQGMTVIAVSHLSQPEATIQEIVQDVQRSVRFVRLHAQDYGIDPKRLGVVGGSSGGHLSLMLATRGGAGEPGAADAVLREDGSVQAAAVFYPVTDLINLGSSTENLHDGGPPKSFRKSFGPEAADLAQWKVIGQELSPIFHISSALPPIYIIHGSADTLVPLEQSERFQKRAAELGHHVILDVRSGKKHGWPTMMWDAHLMAQWMVQQLQASPAPAAP</sequence>
<evidence type="ECO:0000256" key="1">
    <source>
        <dbReference type="ARBA" id="ARBA00022801"/>
    </source>
</evidence>
<evidence type="ECO:0000259" key="2">
    <source>
        <dbReference type="Pfam" id="PF20434"/>
    </source>
</evidence>
<dbReference type="PANTHER" id="PTHR48081">
    <property type="entry name" value="AB HYDROLASE SUPERFAMILY PROTEIN C4A8.06C"/>
    <property type="match status" value="1"/>
</dbReference>
<gene>
    <name evidence="3" type="ORF">SAMN02745166_01679</name>
</gene>
<dbReference type="InterPro" id="IPR049492">
    <property type="entry name" value="BD-FAE-like_dom"/>
</dbReference>
<dbReference type="AlphaFoldDB" id="A0A1T4XM42"/>
<dbReference type="STRING" id="48467.SAMN02745166_01679"/>
<dbReference type="InterPro" id="IPR029058">
    <property type="entry name" value="AB_hydrolase_fold"/>
</dbReference>
<dbReference type="InterPro" id="IPR050300">
    <property type="entry name" value="GDXG_lipolytic_enzyme"/>
</dbReference>
<dbReference type="OrthoDB" id="183207at2"/>
<dbReference type="Pfam" id="PF20434">
    <property type="entry name" value="BD-FAE"/>
    <property type="match status" value="1"/>
</dbReference>
<dbReference type="Proteomes" id="UP000190774">
    <property type="component" value="Unassembled WGS sequence"/>
</dbReference>
<reference evidence="4" key="1">
    <citation type="submission" date="2017-02" db="EMBL/GenBank/DDBJ databases">
        <authorList>
            <person name="Varghese N."/>
            <person name="Submissions S."/>
        </authorList>
    </citation>
    <scope>NUCLEOTIDE SEQUENCE [LARGE SCALE GENOMIC DNA]</scope>
    <source>
        <strain evidence="4">ATCC 700200</strain>
    </source>
</reference>
<evidence type="ECO:0000313" key="3">
    <source>
        <dbReference type="EMBL" id="SKA90228.1"/>
    </source>
</evidence>
<keyword evidence="1" id="KW-0378">Hydrolase</keyword>
<feature type="domain" description="BD-FAE-like" evidence="2">
    <location>
        <begin position="68"/>
        <end position="262"/>
    </location>
</feature>
<dbReference type="EMBL" id="FUYE01000004">
    <property type="protein sequence ID" value="SKA90228.1"/>
    <property type="molecule type" value="Genomic_DNA"/>
</dbReference>
<dbReference type="RefSeq" id="WP_078812860.1">
    <property type="nucleotide sequence ID" value="NZ_FUYE01000004.1"/>
</dbReference>
<name>A0A1T4XM42_9BACT</name>
<proteinExistence type="predicted"/>
<evidence type="ECO:0000313" key="4">
    <source>
        <dbReference type="Proteomes" id="UP000190774"/>
    </source>
</evidence>
<protein>
    <submittedName>
        <fullName evidence="3">Acetyl esterase/lipase</fullName>
    </submittedName>
</protein>
<keyword evidence="4" id="KW-1185">Reference proteome</keyword>
<dbReference type="Gene3D" id="3.40.50.1820">
    <property type="entry name" value="alpha/beta hydrolase"/>
    <property type="match status" value="1"/>
</dbReference>